<organism evidence="4 5">
    <name type="scientific">Abyssibacter profundi</name>
    <dbReference type="NCBI Taxonomy" id="2182787"/>
    <lineage>
        <taxon>Bacteria</taxon>
        <taxon>Pseudomonadati</taxon>
        <taxon>Pseudomonadota</taxon>
        <taxon>Gammaproteobacteria</taxon>
        <taxon>Chromatiales</taxon>
        <taxon>Oceanococcaceae</taxon>
        <taxon>Abyssibacter</taxon>
    </lineage>
</organism>
<dbReference type="EMBL" id="QEQK01000010">
    <property type="protein sequence ID" value="PWN55459.1"/>
    <property type="molecule type" value="Genomic_DNA"/>
</dbReference>
<comment type="similarity">
    <text evidence="2">Belongs to the bacterial solute-binding protein 1 family.</text>
</comment>
<dbReference type="Proteomes" id="UP000251800">
    <property type="component" value="Unassembled WGS sequence"/>
</dbReference>
<dbReference type="InterPro" id="IPR050490">
    <property type="entry name" value="Bact_solute-bd_prot1"/>
</dbReference>
<comment type="caution">
    <text evidence="4">The sequence shown here is derived from an EMBL/GenBank/DDBJ whole genome shotgun (WGS) entry which is preliminary data.</text>
</comment>
<dbReference type="Pfam" id="PF01547">
    <property type="entry name" value="SBP_bac_1"/>
    <property type="match status" value="1"/>
</dbReference>
<keyword evidence="5" id="KW-1185">Reference proteome</keyword>
<accession>A0A363UJ55</accession>
<evidence type="ECO:0000256" key="1">
    <source>
        <dbReference type="ARBA" id="ARBA00004418"/>
    </source>
</evidence>
<evidence type="ECO:0000313" key="5">
    <source>
        <dbReference type="Proteomes" id="UP000251800"/>
    </source>
</evidence>
<reference evidence="4 5" key="1">
    <citation type="submission" date="2018-05" db="EMBL/GenBank/DDBJ databases">
        <title>Abyssibacter profundi OUC007T gen. nov., sp. nov, a marine bacterium isolated from seawater of the Mariana Trench.</title>
        <authorList>
            <person name="Zhou S."/>
        </authorList>
    </citation>
    <scope>NUCLEOTIDE SEQUENCE [LARGE SCALE GENOMIC DNA]</scope>
    <source>
        <strain evidence="4 5">OUC007</strain>
    </source>
</reference>
<gene>
    <name evidence="4" type="ORF">DEH80_11735</name>
</gene>
<evidence type="ECO:0000256" key="3">
    <source>
        <dbReference type="SAM" id="SignalP"/>
    </source>
</evidence>
<dbReference type="SUPFAM" id="SSF53850">
    <property type="entry name" value="Periplasmic binding protein-like II"/>
    <property type="match status" value="1"/>
</dbReference>
<dbReference type="AlphaFoldDB" id="A0A363UJ55"/>
<dbReference type="Gene3D" id="3.40.190.10">
    <property type="entry name" value="Periplasmic binding protein-like II"/>
    <property type="match status" value="1"/>
</dbReference>
<dbReference type="OrthoDB" id="4393730at2"/>
<dbReference type="RefSeq" id="WP_109720698.1">
    <property type="nucleotide sequence ID" value="NZ_QEQK01000010.1"/>
</dbReference>
<proteinExistence type="inferred from homology"/>
<name>A0A363UJ55_9GAMM</name>
<feature type="signal peptide" evidence="3">
    <location>
        <begin position="1"/>
        <end position="23"/>
    </location>
</feature>
<protein>
    <submittedName>
        <fullName evidence="4">ABC transporter substrate-binding protein</fullName>
    </submittedName>
</protein>
<comment type="subcellular location">
    <subcellularLocation>
        <location evidence="1">Periplasm</location>
    </subcellularLocation>
</comment>
<keyword evidence="3" id="KW-0732">Signal</keyword>
<dbReference type="PANTHER" id="PTHR43649">
    <property type="entry name" value="ARABINOSE-BINDING PROTEIN-RELATED"/>
    <property type="match status" value="1"/>
</dbReference>
<evidence type="ECO:0000313" key="4">
    <source>
        <dbReference type="EMBL" id="PWN55459.1"/>
    </source>
</evidence>
<feature type="chain" id="PRO_5016934165" evidence="3">
    <location>
        <begin position="24"/>
        <end position="445"/>
    </location>
</feature>
<dbReference type="GO" id="GO:0042597">
    <property type="term" value="C:periplasmic space"/>
    <property type="evidence" value="ECO:0007669"/>
    <property type="project" value="UniProtKB-SubCell"/>
</dbReference>
<evidence type="ECO:0000256" key="2">
    <source>
        <dbReference type="ARBA" id="ARBA00008520"/>
    </source>
</evidence>
<dbReference type="InterPro" id="IPR006059">
    <property type="entry name" value="SBP"/>
</dbReference>
<sequence length="445" mass="49231">MSIASLFARALLCLALGLLTACGAQTESDRTQLRLQAVADPVEARAYRSLIEAFEAQRPDVQVEFVPVGRHPEHVTRLTTAFAAGNAPDLFLINFRRWGQFIASDVLEPVGPLLEAAGLFDREAFYAPPLEGFTYQGQLMCMPQNVSSLVVYWNRALFAEYGVEPPRPDWRWSDFHDAAKALTRDLDGDRRPEIYGLDVDPSIVRLAPFVWQTGGRLVNDVDKPTRFDLRTPKAVTGLLFLKRLKNEVGVIPPLIERRAEQPDARFIRGGAAMTLNSRRFSAALRAVDGLDWDVAPLPRYREAASVLHADAYCLGRGSSNKAAARDFIAFATGEQGQALLSASGRIVPVRKSVAESDAFLDPDQPPASARVFLDTIPQLRRTPNIPAWYEIETRINPVIEEWMFESAAQMAGEQSFGLRDGYLLVSRIEAAAGDLLKPQPAGEQL</sequence>
<dbReference type="PANTHER" id="PTHR43649:SF12">
    <property type="entry name" value="DIACETYLCHITOBIOSE BINDING PROTEIN DASA"/>
    <property type="match status" value="1"/>
</dbReference>
<dbReference type="CDD" id="cd13585">
    <property type="entry name" value="PBP2_TMBP_like"/>
    <property type="match status" value="1"/>
</dbReference>